<dbReference type="InterPro" id="IPR058031">
    <property type="entry name" value="AAA_lid_NorR"/>
</dbReference>
<dbReference type="AlphaFoldDB" id="A0A1V9FQ52"/>
<dbReference type="GO" id="GO:0005524">
    <property type="term" value="F:ATP binding"/>
    <property type="evidence" value="ECO:0007669"/>
    <property type="project" value="UniProtKB-KW"/>
</dbReference>
<dbReference type="InterPro" id="IPR029016">
    <property type="entry name" value="GAF-like_dom_sf"/>
</dbReference>
<accession>A0A1V9FQ52</accession>
<reference evidence="7 8" key="1">
    <citation type="submission" date="2016-03" db="EMBL/GenBank/DDBJ databases">
        <title>Niastella vici sp. nov., isolated from farmland soil.</title>
        <authorList>
            <person name="Chen L."/>
            <person name="Wang D."/>
            <person name="Yang S."/>
            <person name="Wang G."/>
        </authorList>
    </citation>
    <scope>NUCLEOTIDE SEQUENCE [LARGE SCALE GENOMIC DNA]</scope>
    <source>
        <strain evidence="7 8">DJ57</strain>
    </source>
</reference>
<comment type="caution">
    <text evidence="7">The sequence shown here is derived from an EMBL/GenBank/DDBJ whole genome shotgun (WGS) entry which is preliminary data.</text>
</comment>
<dbReference type="InterPro" id="IPR009057">
    <property type="entry name" value="Homeodomain-like_sf"/>
</dbReference>
<protein>
    <submittedName>
        <fullName evidence="7">Fis family transcriptional regulator</fullName>
    </submittedName>
</protein>
<dbReference type="Gene3D" id="1.10.8.60">
    <property type="match status" value="1"/>
</dbReference>
<dbReference type="FunFam" id="3.40.50.300:FF:000006">
    <property type="entry name" value="DNA-binding transcriptional regulator NtrC"/>
    <property type="match status" value="1"/>
</dbReference>
<evidence type="ECO:0000256" key="4">
    <source>
        <dbReference type="ARBA" id="ARBA00023125"/>
    </source>
</evidence>
<dbReference type="InterPro" id="IPR003593">
    <property type="entry name" value="AAA+_ATPase"/>
</dbReference>
<evidence type="ECO:0000256" key="5">
    <source>
        <dbReference type="ARBA" id="ARBA00023163"/>
    </source>
</evidence>
<dbReference type="InterPro" id="IPR027417">
    <property type="entry name" value="P-loop_NTPase"/>
</dbReference>
<dbReference type="Proteomes" id="UP000192796">
    <property type="component" value="Unassembled WGS sequence"/>
</dbReference>
<dbReference type="PROSITE" id="PS00675">
    <property type="entry name" value="SIGMA54_INTERACT_1"/>
    <property type="match status" value="1"/>
</dbReference>
<dbReference type="SMART" id="SM00065">
    <property type="entry name" value="GAF"/>
    <property type="match status" value="1"/>
</dbReference>
<dbReference type="PROSITE" id="PS50045">
    <property type="entry name" value="SIGMA54_INTERACT_4"/>
    <property type="match status" value="1"/>
</dbReference>
<evidence type="ECO:0000259" key="6">
    <source>
        <dbReference type="PROSITE" id="PS50045"/>
    </source>
</evidence>
<keyword evidence="3" id="KW-0805">Transcription regulation</keyword>
<dbReference type="EMBL" id="LVYD01000063">
    <property type="protein sequence ID" value="OQP60472.1"/>
    <property type="molecule type" value="Genomic_DNA"/>
</dbReference>
<evidence type="ECO:0000256" key="1">
    <source>
        <dbReference type="ARBA" id="ARBA00022741"/>
    </source>
</evidence>
<dbReference type="SUPFAM" id="SSF55781">
    <property type="entry name" value="GAF domain-like"/>
    <property type="match status" value="1"/>
</dbReference>
<dbReference type="InterPro" id="IPR002078">
    <property type="entry name" value="Sigma_54_int"/>
</dbReference>
<dbReference type="Pfam" id="PF00158">
    <property type="entry name" value="Sigma54_activat"/>
    <property type="match status" value="1"/>
</dbReference>
<dbReference type="InterPro" id="IPR025662">
    <property type="entry name" value="Sigma_54_int_dom_ATP-bd_1"/>
</dbReference>
<keyword evidence="8" id="KW-1185">Reference proteome</keyword>
<dbReference type="STRING" id="1703345.A3860_33550"/>
<dbReference type="InterPro" id="IPR025944">
    <property type="entry name" value="Sigma_54_int_dom_CS"/>
</dbReference>
<keyword evidence="2" id="KW-0067">ATP-binding</keyword>
<evidence type="ECO:0000313" key="7">
    <source>
        <dbReference type="EMBL" id="OQP60472.1"/>
    </source>
</evidence>
<dbReference type="Pfam" id="PF25601">
    <property type="entry name" value="AAA_lid_14"/>
    <property type="match status" value="1"/>
</dbReference>
<dbReference type="CDD" id="cd00009">
    <property type="entry name" value="AAA"/>
    <property type="match status" value="1"/>
</dbReference>
<dbReference type="PANTHER" id="PTHR32071:SF57">
    <property type="entry name" value="C4-DICARBOXYLATE TRANSPORT TRANSCRIPTIONAL REGULATORY PROTEIN DCTD"/>
    <property type="match status" value="1"/>
</dbReference>
<dbReference type="SUPFAM" id="SSF46689">
    <property type="entry name" value="Homeodomain-like"/>
    <property type="match status" value="1"/>
</dbReference>
<dbReference type="SUPFAM" id="SSF52540">
    <property type="entry name" value="P-loop containing nucleoside triphosphate hydrolases"/>
    <property type="match status" value="1"/>
</dbReference>
<dbReference type="Pfam" id="PF13185">
    <property type="entry name" value="GAF_2"/>
    <property type="match status" value="1"/>
</dbReference>
<dbReference type="Gene3D" id="3.30.450.40">
    <property type="match status" value="1"/>
</dbReference>
<evidence type="ECO:0000256" key="3">
    <source>
        <dbReference type="ARBA" id="ARBA00023015"/>
    </source>
</evidence>
<dbReference type="Gene3D" id="1.10.10.60">
    <property type="entry name" value="Homeodomain-like"/>
    <property type="match status" value="1"/>
</dbReference>
<keyword evidence="4" id="KW-0238">DNA-binding</keyword>
<dbReference type="Gene3D" id="3.40.50.300">
    <property type="entry name" value="P-loop containing nucleotide triphosphate hydrolases"/>
    <property type="match status" value="1"/>
</dbReference>
<dbReference type="InterPro" id="IPR003018">
    <property type="entry name" value="GAF"/>
</dbReference>
<dbReference type="PROSITE" id="PS00688">
    <property type="entry name" value="SIGMA54_INTERACT_3"/>
    <property type="match status" value="1"/>
</dbReference>
<evidence type="ECO:0000313" key="8">
    <source>
        <dbReference type="Proteomes" id="UP000192796"/>
    </source>
</evidence>
<proteinExistence type="predicted"/>
<dbReference type="GO" id="GO:0003677">
    <property type="term" value="F:DNA binding"/>
    <property type="evidence" value="ECO:0007669"/>
    <property type="project" value="UniProtKB-KW"/>
</dbReference>
<keyword evidence="1" id="KW-0547">Nucleotide-binding</keyword>
<sequence>MKNNSASDKTNEFEILLTLSNAIAGARQRADLWEIVTEQLLEKFGARYYTICLINEDALTHTPFLYSAEKKIRSVTGINPVLHEQHPIKDGLFDHAIATGEPVIFDMQSLIKRKDIPPYIIHWYNSSVKELMMIRICNGKEPKGVLYLYSVQVNSFSKHQSGLLKGIANQLGTGISNILANEKIERQLKEISKYKTKLEQENSYLKEEWIKERHLLGNVIGNSAAMKEVYDFVSKVAASDTTVLISGETGTGKEIIAHQVHNLSPRRNKLMIKVNCAAIPANLVESELFGHEKGSFTGATEKRNGKFELANNSTLFLDEVGELPLEVQAKLLRALQEKEIERIGGQSVIKVNVRIIAATNKNLEEEVAAGRFRSDLYYRLNVFPISLPPLRERKEDIPELVSFFINQYSTNTGRKISGIAPKVLKKLMSYSWPGNIRELEHLIERTVLLSTTPEITDVSLPGRNRFLSGVAGTEMQVLSLEDVEREYILKVIKLSKGRISGPNGAAAKLQLPSTTLISKMQKLGIRKEHFIARNDGNE</sequence>
<gene>
    <name evidence="7" type="ORF">A3860_33550</name>
</gene>
<dbReference type="PANTHER" id="PTHR32071">
    <property type="entry name" value="TRANSCRIPTIONAL REGULATORY PROTEIN"/>
    <property type="match status" value="1"/>
</dbReference>
<evidence type="ECO:0000256" key="2">
    <source>
        <dbReference type="ARBA" id="ARBA00022840"/>
    </source>
</evidence>
<organism evidence="7 8">
    <name type="scientific">Niastella vici</name>
    <dbReference type="NCBI Taxonomy" id="1703345"/>
    <lineage>
        <taxon>Bacteria</taxon>
        <taxon>Pseudomonadati</taxon>
        <taxon>Bacteroidota</taxon>
        <taxon>Chitinophagia</taxon>
        <taxon>Chitinophagales</taxon>
        <taxon>Chitinophagaceae</taxon>
        <taxon>Niastella</taxon>
    </lineage>
</organism>
<feature type="domain" description="Sigma-54 factor interaction" evidence="6">
    <location>
        <begin position="219"/>
        <end position="448"/>
    </location>
</feature>
<dbReference type="SMART" id="SM00382">
    <property type="entry name" value="AAA"/>
    <property type="match status" value="1"/>
</dbReference>
<keyword evidence="5" id="KW-0804">Transcription</keyword>
<dbReference type="OrthoDB" id="9782110at2"/>
<name>A0A1V9FQ52_9BACT</name>
<dbReference type="GO" id="GO:0006355">
    <property type="term" value="P:regulation of DNA-templated transcription"/>
    <property type="evidence" value="ECO:0007669"/>
    <property type="project" value="InterPro"/>
</dbReference>